<proteinExistence type="predicted"/>
<dbReference type="Pfam" id="PF01273">
    <property type="entry name" value="LBP_BPI_CETP"/>
    <property type="match status" value="1"/>
</dbReference>
<dbReference type="GeneID" id="102984438"/>
<feature type="chain" id="PRO_5040840478" evidence="1">
    <location>
        <begin position="31"/>
        <end position="489"/>
    </location>
</feature>
<dbReference type="InterPro" id="IPR017943">
    <property type="entry name" value="Bactericidal_perm-incr_a/b_dom"/>
</dbReference>
<dbReference type="GO" id="GO:0008289">
    <property type="term" value="F:lipid binding"/>
    <property type="evidence" value="ECO:0007669"/>
    <property type="project" value="InterPro"/>
</dbReference>
<keyword evidence="3" id="KW-1185">Reference proteome</keyword>
<evidence type="ECO:0000259" key="2">
    <source>
        <dbReference type="SMART" id="SM00328"/>
    </source>
</evidence>
<dbReference type="AlphaFoldDB" id="A0A9W2WK49"/>
<organism evidence="3 4">
    <name type="scientific">Physeter macrocephalus</name>
    <name type="common">Sperm whale</name>
    <name type="synonym">Physeter catodon</name>
    <dbReference type="NCBI Taxonomy" id="9755"/>
    <lineage>
        <taxon>Eukaryota</taxon>
        <taxon>Metazoa</taxon>
        <taxon>Chordata</taxon>
        <taxon>Craniata</taxon>
        <taxon>Vertebrata</taxon>
        <taxon>Euteleostomi</taxon>
        <taxon>Mammalia</taxon>
        <taxon>Eutheria</taxon>
        <taxon>Laurasiatheria</taxon>
        <taxon>Artiodactyla</taxon>
        <taxon>Whippomorpha</taxon>
        <taxon>Cetacea</taxon>
        <taxon>Odontoceti</taxon>
        <taxon>Physeteridae</taxon>
        <taxon>Physeter</taxon>
    </lineage>
</organism>
<dbReference type="Proteomes" id="UP000248484">
    <property type="component" value="Unplaced"/>
</dbReference>
<dbReference type="CTD" id="92747"/>
<evidence type="ECO:0000313" key="4">
    <source>
        <dbReference type="RefSeq" id="XP_054939530.1"/>
    </source>
</evidence>
<dbReference type="InterPro" id="IPR017942">
    <property type="entry name" value="Lipid-bd_serum_glycop_N"/>
</dbReference>
<accession>A0A9W2WK49</accession>
<dbReference type="Gene3D" id="3.15.10.10">
    <property type="entry name" value="Bactericidal permeability-increasing protein, domain 1"/>
    <property type="match status" value="1"/>
</dbReference>
<dbReference type="PANTHER" id="PTHR47395:SF1">
    <property type="entry name" value="BPI FOLD-CONTAINING FAMILY B MEMBER 1"/>
    <property type="match status" value="1"/>
</dbReference>
<dbReference type="SMART" id="SM00328">
    <property type="entry name" value="BPI1"/>
    <property type="match status" value="1"/>
</dbReference>
<evidence type="ECO:0000256" key="1">
    <source>
        <dbReference type="SAM" id="SignalP"/>
    </source>
</evidence>
<dbReference type="GO" id="GO:0002227">
    <property type="term" value="P:innate immune response in mucosa"/>
    <property type="evidence" value="ECO:0007669"/>
    <property type="project" value="TreeGrafter"/>
</dbReference>
<dbReference type="CDD" id="cd00025">
    <property type="entry name" value="BPI1"/>
    <property type="match status" value="1"/>
</dbReference>
<feature type="domain" description="Lipid-binding serum glycoprotein N-terminal" evidence="2">
    <location>
        <begin position="45"/>
        <end position="274"/>
    </location>
</feature>
<evidence type="ECO:0000313" key="3">
    <source>
        <dbReference type="Proteomes" id="UP000248484"/>
    </source>
</evidence>
<dbReference type="SUPFAM" id="SSF55394">
    <property type="entry name" value="Bactericidal permeability-increasing protein, BPI"/>
    <property type="match status" value="2"/>
</dbReference>
<gene>
    <name evidence="4" type="primary">BPIFB1</name>
</gene>
<sequence>MCHLPTPKKMASPRTFTFLCGLLAANLVGATLSPPAVLSLGPEVIKQRLTQKLKDHDAINTLQQLPLFSAMKKESAGNMFSSLVQSILKHIIWLKVTSASILQLQVQPLNDGRELMVNVPLDMVAGFNTPLVKTIVELHMEVESQAIIHVETGERDHTRLVLSDCSNTRGRLRITLLHKLSFLLNSLADKVISLLVPALPKLVKSKLCPVIKAAFEDMRADLVNLTKVPVSLNSDHLEFDFMSPAIEHSVVHLILGAKLVDSEGKVTKLFNDSVDSLNLPSLYHTPFSLTMRKDVVNAVVAALLPPEELMVLLDYVLPETAHCLKSSIKVISEKAANRLGPTQIVKILTQETTELLVDQGNAKVAQLIILEVFATNEAYRPLFTLGIEGRCMSCAGCPHATSAGTIHTTTGCTVPWLPVWEGTLSPPTSRGSGLPLASLTPWGLPLHGQWQALFKRSPSPGLQEKFVLWVQLPWSWSLALGLTPAHGSR</sequence>
<protein>
    <submittedName>
        <fullName evidence="4">BPI fold-containing family B member 1 isoform X2</fullName>
    </submittedName>
</protein>
<dbReference type="InterPro" id="IPR021193">
    <property type="entry name" value="Bpifb1"/>
</dbReference>
<keyword evidence="1" id="KW-0732">Signal</keyword>
<reference evidence="4" key="1">
    <citation type="submission" date="2025-08" db="UniProtKB">
        <authorList>
            <consortium name="RefSeq"/>
        </authorList>
    </citation>
    <scope>IDENTIFICATION</scope>
    <source>
        <tissue evidence="4">Muscle</tissue>
    </source>
</reference>
<dbReference type="PANTHER" id="PTHR47395">
    <property type="entry name" value="BPI FOLD-CONTAINING FAMILY B MEMBER 1"/>
    <property type="match status" value="1"/>
</dbReference>
<dbReference type="GO" id="GO:0070062">
    <property type="term" value="C:extracellular exosome"/>
    <property type="evidence" value="ECO:0007669"/>
    <property type="project" value="TreeGrafter"/>
</dbReference>
<name>A0A9W2WK49_PHYMC</name>
<dbReference type="GO" id="GO:0034144">
    <property type="term" value="P:negative regulation of toll-like receptor 4 signaling pathway"/>
    <property type="evidence" value="ECO:0007669"/>
    <property type="project" value="TreeGrafter"/>
</dbReference>
<dbReference type="RefSeq" id="XP_054939530.1">
    <property type="nucleotide sequence ID" value="XM_055083555.1"/>
</dbReference>
<feature type="signal peptide" evidence="1">
    <location>
        <begin position="1"/>
        <end position="30"/>
    </location>
</feature>